<reference evidence="1" key="1">
    <citation type="submission" date="2021-06" db="EMBL/GenBank/DDBJ databases">
        <authorList>
            <person name="Kallberg Y."/>
            <person name="Tangrot J."/>
            <person name="Rosling A."/>
        </authorList>
    </citation>
    <scope>NUCLEOTIDE SEQUENCE</scope>
    <source>
        <strain evidence="1">CL356</strain>
    </source>
</reference>
<evidence type="ECO:0000313" key="2">
    <source>
        <dbReference type="Proteomes" id="UP000789525"/>
    </source>
</evidence>
<evidence type="ECO:0000313" key="1">
    <source>
        <dbReference type="EMBL" id="CAG8702459.1"/>
    </source>
</evidence>
<protein>
    <submittedName>
        <fullName evidence="1">14602_t:CDS:1</fullName>
    </submittedName>
</protein>
<feature type="non-terminal residue" evidence="1">
    <location>
        <position position="133"/>
    </location>
</feature>
<gene>
    <name evidence="1" type="ORF">ACOLOM_LOCUS10308</name>
</gene>
<name>A0ACA9PC45_9GLOM</name>
<keyword evidence="2" id="KW-1185">Reference proteome</keyword>
<accession>A0ACA9PC45</accession>
<sequence length="133" mass="14550">LSTHNDNILRSTSLSSTPELTTLDKSTADRPRHTTNDSTIPSLTTDTTDTSRHGHNLVIHLGASEACDIPICCNIVERNRFGSTDFNFSINHSLMHSTTPPMTDPLTVRTWPCTSTRAFPTSTDQAALQAWGP</sequence>
<organism evidence="1 2">
    <name type="scientific">Acaulospora colombiana</name>
    <dbReference type="NCBI Taxonomy" id="27376"/>
    <lineage>
        <taxon>Eukaryota</taxon>
        <taxon>Fungi</taxon>
        <taxon>Fungi incertae sedis</taxon>
        <taxon>Mucoromycota</taxon>
        <taxon>Glomeromycotina</taxon>
        <taxon>Glomeromycetes</taxon>
        <taxon>Diversisporales</taxon>
        <taxon>Acaulosporaceae</taxon>
        <taxon>Acaulospora</taxon>
    </lineage>
</organism>
<proteinExistence type="predicted"/>
<comment type="caution">
    <text evidence="1">The sequence shown here is derived from an EMBL/GenBank/DDBJ whole genome shotgun (WGS) entry which is preliminary data.</text>
</comment>
<feature type="non-terminal residue" evidence="1">
    <location>
        <position position="1"/>
    </location>
</feature>
<dbReference type="EMBL" id="CAJVPT010032764">
    <property type="protein sequence ID" value="CAG8702459.1"/>
    <property type="molecule type" value="Genomic_DNA"/>
</dbReference>
<dbReference type="Proteomes" id="UP000789525">
    <property type="component" value="Unassembled WGS sequence"/>
</dbReference>